<reference evidence="1" key="1">
    <citation type="journal article" date="2021" name="Microb. Physiol.">
        <title>Proteogenomic Insights into the Physiology of Marine, Sulfate-Reducing, Filamentous Desulfonema limicola and Desulfonema magnum.</title>
        <authorList>
            <person name="Schnaars V."/>
            <person name="Wohlbrand L."/>
            <person name="Scheve S."/>
            <person name="Hinrichs C."/>
            <person name="Reinhardt R."/>
            <person name="Rabus R."/>
        </authorList>
    </citation>
    <scope>NUCLEOTIDE SEQUENCE</scope>
    <source>
        <strain evidence="1">5ac10</strain>
    </source>
</reference>
<dbReference type="KEGG" id="dli:dnl_30430"/>
<protein>
    <submittedName>
        <fullName evidence="1">Uncharacterized protein</fullName>
    </submittedName>
</protein>
<accession>A0A975GGU7</accession>
<proteinExistence type="predicted"/>
<keyword evidence="2" id="KW-1185">Reference proteome</keyword>
<evidence type="ECO:0000313" key="2">
    <source>
        <dbReference type="Proteomes" id="UP000663720"/>
    </source>
</evidence>
<dbReference type="EMBL" id="CP061799">
    <property type="protein sequence ID" value="QTA80730.1"/>
    <property type="molecule type" value="Genomic_DNA"/>
</dbReference>
<dbReference type="Proteomes" id="UP000663720">
    <property type="component" value="Chromosome"/>
</dbReference>
<dbReference type="AlphaFoldDB" id="A0A975GGU7"/>
<organism evidence="1 2">
    <name type="scientific">Desulfonema limicola</name>
    <dbReference type="NCBI Taxonomy" id="45656"/>
    <lineage>
        <taxon>Bacteria</taxon>
        <taxon>Pseudomonadati</taxon>
        <taxon>Thermodesulfobacteriota</taxon>
        <taxon>Desulfobacteria</taxon>
        <taxon>Desulfobacterales</taxon>
        <taxon>Desulfococcaceae</taxon>
        <taxon>Desulfonema</taxon>
    </lineage>
</organism>
<sequence>MIIPMFQSLFSWKYNCEKYKKILLKAKLHVSILVFMEVQL</sequence>
<name>A0A975GGU7_9BACT</name>
<evidence type="ECO:0000313" key="1">
    <source>
        <dbReference type="EMBL" id="QTA80730.1"/>
    </source>
</evidence>
<gene>
    <name evidence="1" type="ORF">dnl_30430</name>
</gene>